<sequence>MSNENYIDVNSNNEKNILIFGRTGSGKSTLGSVLVNKNGEFMIGDIKYIVIDTIGIGDTKKNEKEVLYKLGEAAHKIRDGLNQLFFVSSGRFNEEEIYTYNLLKDFIFDEDVVKHTTIVRTKFENFNDKDECYEDQERMIKENIQLENVIRFCNKVIHVNNPQMNIKDKGRLDMYKKDSEDSRSKLLMHLGSCNNTLYKPKKLDSLNARIGNRVIACLPGFVLDVHMIEEAISQVCCIFYWDLFLDLITYIVHTSSSSSGDEDRFKCTETLLINTHFQKEHALKQCNQHINQ</sequence>
<dbReference type="Proteomes" id="UP001153678">
    <property type="component" value="Unassembled WGS sequence"/>
</dbReference>
<dbReference type="GO" id="GO:0005525">
    <property type="term" value="F:GTP binding"/>
    <property type="evidence" value="ECO:0007669"/>
    <property type="project" value="InterPro"/>
</dbReference>
<keyword evidence="1" id="KW-0547">Nucleotide-binding</keyword>
<accession>A0A9W4SL86</accession>
<dbReference type="InterPro" id="IPR027417">
    <property type="entry name" value="P-loop_NTPase"/>
</dbReference>
<protein>
    <submittedName>
        <fullName evidence="3">5822_t:CDS:1</fullName>
    </submittedName>
</protein>
<dbReference type="InterPro" id="IPR006703">
    <property type="entry name" value="G_AIG1"/>
</dbReference>
<dbReference type="Pfam" id="PF04548">
    <property type="entry name" value="AIG1"/>
    <property type="match status" value="1"/>
</dbReference>
<dbReference type="Gene3D" id="3.40.50.300">
    <property type="entry name" value="P-loop containing nucleotide triphosphate hydrolases"/>
    <property type="match status" value="1"/>
</dbReference>
<reference evidence="3" key="1">
    <citation type="submission" date="2022-08" db="EMBL/GenBank/DDBJ databases">
        <authorList>
            <person name="Kallberg Y."/>
            <person name="Tangrot J."/>
            <person name="Rosling A."/>
        </authorList>
    </citation>
    <scope>NUCLEOTIDE SEQUENCE</scope>
    <source>
        <strain evidence="3">Wild A</strain>
    </source>
</reference>
<evidence type="ECO:0000313" key="4">
    <source>
        <dbReference type="Proteomes" id="UP001153678"/>
    </source>
</evidence>
<name>A0A9W4SL86_9GLOM</name>
<dbReference type="OrthoDB" id="8954335at2759"/>
<gene>
    <name evidence="3" type="ORF">FWILDA_LOCUS6060</name>
</gene>
<dbReference type="SUPFAM" id="SSF52540">
    <property type="entry name" value="P-loop containing nucleoside triphosphate hydrolases"/>
    <property type="match status" value="1"/>
</dbReference>
<evidence type="ECO:0000259" key="2">
    <source>
        <dbReference type="Pfam" id="PF04548"/>
    </source>
</evidence>
<feature type="domain" description="AIG1-type G" evidence="2">
    <location>
        <begin position="48"/>
        <end position="162"/>
    </location>
</feature>
<proteinExistence type="predicted"/>
<evidence type="ECO:0000256" key="1">
    <source>
        <dbReference type="ARBA" id="ARBA00022741"/>
    </source>
</evidence>
<evidence type="ECO:0000313" key="3">
    <source>
        <dbReference type="EMBL" id="CAI2173388.1"/>
    </source>
</evidence>
<organism evidence="3 4">
    <name type="scientific">Funneliformis geosporum</name>
    <dbReference type="NCBI Taxonomy" id="1117311"/>
    <lineage>
        <taxon>Eukaryota</taxon>
        <taxon>Fungi</taxon>
        <taxon>Fungi incertae sedis</taxon>
        <taxon>Mucoromycota</taxon>
        <taxon>Glomeromycotina</taxon>
        <taxon>Glomeromycetes</taxon>
        <taxon>Glomerales</taxon>
        <taxon>Glomeraceae</taxon>
        <taxon>Funneliformis</taxon>
    </lineage>
</organism>
<dbReference type="AlphaFoldDB" id="A0A9W4SL86"/>
<dbReference type="EMBL" id="CAMKVN010001057">
    <property type="protein sequence ID" value="CAI2173388.1"/>
    <property type="molecule type" value="Genomic_DNA"/>
</dbReference>
<comment type="caution">
    <text evidence="3">The sequence shown here is derived from an EMBL/GenBank/DDBJ whole genome shotgun (WGS) entry which is preliminary data.</text>
</comment>
<keyword evidence="4" id="KW-1185">Reference proteome</keyword>